<dbReference type="InterPro" id="IPR029058">
    <property type="entry name" value="AB_hydrolase_fold"/>
</dbReference>
<dbReference type="Gene3D" id="3.40.50.1820">
    <property type="entry name" value="alpha/beta hydrolase"/>
    <property type="match status" value="1"/>
</dbReference>
<evidence type="ECO:0008006" key="4">
    <source>
        <dbReference type="Google" id="ProtNLM"/>
    </source>
</evidence>
<evidence type="ECO:0000313" key="3">
    <source>
        <dbReference type="Proteomes" id="UP001165489"/>
    </source>
</evidence>
<keyword evidence="1" id="KW-0732">Signal</keyword>
<organism evidence="2 3">
    <name type="scientific">Belliella filtrata</name>
    <dbReference type="NCBI Taxonomy" id="2923435"/>
    <lineage>
        <taxon>Bacteria</taxon>
        <taxon>Pseudomonadati</taxon>
        <taxon>Bacteroidota</taxon>
        <taxon>Cytophagia</taxon>
        <taxon>Cytophagales</taxon>
        <taxon>Cyclobacteriaceae</taxon>
        <taxon>Belliella</taxon>
    </lineage>
</organism>
<proteinExistence type="predicted"/>
<reference evidence="2" key="1">
    <citation type="submission" date="2022-03" db="EMBL/GenBank/DDBJ databases">
        <title>De novo assembled genomes of Belliella spp. (Cyclobacteriaceae) strains.</title>
        <authorList>
            <person name="Szabo A."/>
            <person name="Korponai K."/>
            <person name="Felfoldi T."/>
        </authorList>
    </citation>
    <scope>NUCLEOTIDE SEQUENCE</scope>
    <source>
        <strain evidence="2">DSM 111904</strain>
    </source>
</reference>
<dbReference type="SUPFAM" id="SSF53474">
    <property type="entry name" value="alpha/beta-Hydrolases"/>
    <property type="match status" value="1"/>
</dbReference>
<comment type="caution">
    <text evidence="2">The sequence shown here is derived from an EMBL/GenBank/DDBJ whole genome shotgun (WGS) entry which is preliminary data.</text>
</comment>
<keyword evidence="3" id="KW-1185">Reference proteome</keyword>
<sequence>MKRKVTMFVFLIGMVLPVSGQQTAVDFSGLNNPDWIPTGILFENNPDFWTFNRNIHPWFYDGVSDSVCNREIFISLYDFFYFASFTRPNSTLPIISDSLENDIRGTGRDPSEVRLGLMEFSYESLSDSATNAGIVAWDTVDYVAYILDSLVLYDTIYEVDASGDTVGLHTIVDTVVYFDPDSIGDLVFDTHNLFAMAAFNDRIDLKSPNEPFTFFLESIYRFHDGSGSGNYQISVDGGITYQTLIPNVPLTFNNHNLGTGVHQIKVRRDSHAESLKGTFGLDVVVMVEVPDYQIADFPPIQCPDLDTSDGVGTGVATFFINDLSNGSLKKPVIIVEGMDILSFRSTENDWEYGSLSDTNLQYGAYDYVTFFSGQEKVRRASNPYENGDSLLHFLMKENDYDVVYVDFQSSRTRIQRNANFLMRIIQHVNAELEANQSNEQIAVMGVGTGGVIARVALREMELQNCCHNTRMFTSFDAPHKGFNIPLRLQYFMDHTRVRFYMPRNKRIRTFYQYVVKNPLFAQLLIENIDEDDAQHYGNFMNYLNEIGMPEAPRNFATTNGNDGGITQHIQDGNTNLIMPGDKFFEHTVKFFAPVVFPTTQNVMPSLIAGLVLTGPNNFYLAHAVPYLGGEGAQGDLEIYKYGPSIWVNTGHLALHYTLWTKGLFGLKAIVTKHLVALASAVMSGCTFCPPIIFTSEQVQKVLYGGFITTLLVANQHLNNTLNGGSWMNVQETPFPTLAYDRAPGGRYDFPELLNRRSQKSIGDIDRPEHGFVSVLSALNIDSTNLTMDVLYGFQSTDHSK</sequence>
<feature type="signal peptide" evidence="1">
    <location>
        <begin position="1"/>
        <end position="20"/>
    </location>
</feature>
<accession>A0ABS9V4C5</accession>
<evidence type="ECO:0000313" key="2">
    <source>
        <dbReference type="EMBL" id="MCH7411269.1"/>
    </source>
</evidence>
<dbReference type="Proteomes" id="UP001165489">
    <property type="component" value="Unassembled WGS sequence"/>
</dbReference>
<protein>
    <recommendedName>
        <fullName evidence="4">DUF676 domain-containing protein</fullName>
    </recommendedName>
</protein>
<dbReference type="EMBL" id="JAKZGP010000067">
    <property type="protein sequence ID" value="MCH7411269.1"/>
    <property type="molecule type" value="Genomic_DNA"/>
</dbReference>
<feature type="chain" id="PRO_5045247905" description="DUF676 domain-containing protein" evidence="1">
    <location>
        <begin position="21"/>
        <end position="800"/>
    </location>
</feature>
<name>A0ABS9V4C5_9BACT</name>
<evidence type="ECO:0000256" key="1">
    <source>
        <dbReference type="SAM" id="SignalP"/>
    </source>
</evidence>
<dbReference type="RefSeq" id="WP_241349619.1">
    <property type="nucleotide sequence ID" value="NZ_JAKZGP010000067.1"/>
</dbReference>
<gene>
    <name evidence="2" type="ORF">MM239_17875</name>
</gene>